<dbReference type="EMBL" id="NIZW01000020">
    <property type="protein sequence ID" value="PHQ33082.1"/>
    <property type="molecule type" value="Genomic_DNA"/>
</dbReference>
<name>A0A2G1W235_9BACT</name>
<proteinExistence type="predicted"/>
<gene>
    <name evidence="2" type="ORF">CEE69_22880</name>
</gene>
<evidence type="ECO:0000256" key="1">
    <source>
        <dbReference type="SAM" id="MobiDB-lite"/>
    </source>
</evidence>
<feature type="region of interest" description="Disordered" evidence="1">
    <location>
        <begin position="19"/>
        <end position="38"/>
    </location>
</feature>
<comment type="caution">
    <text evidence="2">The sequence shown here is derived from an EMBL/GenBank/DDBJ whole genome shotgun (WGS) entry which is preliminary data.</text>
</comment>
<organism evidence="2 3">
    <name type="scientific">Rhodopirellula bahusiensis</name>
    <dbReference type="NCBI Taxonomy" id="2014065"/>
    <lineage>
        <taxon>Bacteria</taxon>
        <taxon>Pseudomonadati</taxon>
        <taxon>Planctomycetota</taxon>
        <taxon>Planctomycetia</taxon>
        <taxon>Pirellulales</taxon>
        <taxon>Pirellulaceae</taxon>
        <taxon>Rhodopirellula</taxon>
    </lineage>
</organism>
<evidence type="ECO:0000313" key="2">
    <source>
        <dbReference type="EMBL" id="PHQ33082.1"/>
    </source>
</evidence>
<accession>A0A2G1W235</accession>
<dbReference type="OrthoDB" id="265170at2"/>
<reference evidence="2 3" key="1">
    <citation type="submission" date="2017-06" db="EMBL/GenBank/DDBJ databases">
        <title>Description of Rhodopirellula bahusiensis sp. nov.</title>
        <authorList>
            <person name="Kizina J."/>
            <person name="Harder J."/>
        </authorList>
    </citation>
    <scope>NUCLEOTIDE SEQUENCE [LARGE SCALE GENOMIC DNA]</scope>
    <source>
        <strain evidence="2 3">SWK21</strain>
    </source>
</reference>
<dbReference type="Proteomes" id="UP000225740">
    <property type="component" value="Unassembled WGS sequence"/>
</dbReference>
<protein>
    <submittedName>
        <fullName evidence="2">Uncharacterized protein</fullName>
    </submittedName>
</protein>
<sequence>MSIFTCVGVFAQEAAPVDDPFRPAESERGTTEWKPVHPDGDTSIARMMSLVYTDALPAFDRVEICAVSFPKRDPFDEAESKRDASDKTFPVRPYGIHADIHARANVTGKDCEELRTAWQSLSFDRLGGAFCHYPAYGLRFYRDDQILFETSVCWQCQNFYLPSYDEKKGRFTYGWYGFANDEKAKRLLTLLRRHLPHPKLNVDRKTGG</sequence>
<keyword evidence="3" id="KW-1185">Reference proteome</keyword>
<dbReference type="AlphaFoldDB" id="A0A2G1W235"/>
<evidence type="ECO:0000313" key="3">
    <source>
        <dbReference type="Proteomes" id="UP000225740"/>
    </source>
</evidence>